<comment type="caution">
    <text evidence="1">The sequence shown here is derived from an EMBL/GenBank/DDBJ whole genome shotgun (WGS) entry which is preliminary data.</text>
</comment>
<dbReference type="PATRIC" id="fig|1608994.3.peg.4339"/>
<reference evidence="1 2" key="1">
    <citation type="submission" date="2015-02" db="EMBL/GenBank/DDBJ databases">
        <title>Pseudomonas helleri sp. nov. and Pseudomonas weihenstephanensis sp. nov., isolated from raw cows milk.</title>
        <authorList>
            <person name="von Neubeck M."/>
            <person name="Huptas C."/>
            <person name="Wenning M."/>
            <person name="Scherer S."/>
        </authorList>
    </citation>
    <scope>NUCLEOTIDE SEQUENCE [LARGE SCALE GENOMIC DNA]</scope>
    <source>
        <strain evidence="1 2">DSM 29166</strain>
    </source>
</reference>
<protein>
    <submittedName>
        <fullName evidence="1">Uncharacterized protein</fullName>
    </submittedName>
</protein>
<dbReference type="STRING" id="1608994.TU86_18175"/>
<accession>A0A0J6IJN3</accession>
<proteinExistence type="predicted"/>
<evidence type="ECO:0000313" key="1">
    <source>
        <dbReference type="EMBL" id="KMN12533.1"/>
    </source>
</evidence>
<dbReference type="EMBL" id="JYLF01000008">
    <property type="protein sequence ID" value="KMN12533.1"/>
    <property type="molecule type" value="Genomic_DNA"/>
</dbReference>
<evidence type="ECO:0000313" key="2">
    <source>
        <dbReference type="Proteomes" id="UP000036325"/>
    </source>
</evidence>
<organism evidence="1 2">
    <name type="scientific">Pseudomonas weihenstephanensis</name>
    <dbReference type="NCBI Taxonomy" id="1608994"/>
    <lineage>
        <taxon>Bacteria</taxon>
        <taxon>Pseudomonadati</taxon>
        <taxon>Pseudomonadota</taxon>
        <taxon>Gammaproteobacteria</taxon>
        <taxon>Pseudomonadales</taxon>
        <taxon>Pseudomonadaceae</taxon>
        <taxon>Pseudomonas</taxon>
    </lineage>
</organism>
<gene>
    <name evidence="1" type="ORF">TU86_18175</name>
</gene>
<dbReference type="AlphaFoldDB" id="A0A0J6IJN3"/>
<dbReference type="Proteomes" id="UP000036325">
    <property type="component" value="Unassembled WGS sequence"/>
</dbReference>
<name>A0A0J6IJN3_9PSED</name>
<sequence>MAFFIAPSHPPSLCSIPASALLLRHQGHLVFVRQINLYEAYFSPRVPERPDLDVFANVVLLTPKEHHERIVERVPALCDIKAGLASGVTRLPNNCGLIFNVLGNDSGEVKAQIREFWKIAREERLGVTLPAQFLWR</sequence>